<dbReference type="Gene3D" id="3.10.50.40">
    <property type="match status" value="3"/>
</dbReference>
<comment type="catalytic activity">
    <reaction evidence="3">
        <text>[protein]-peptidylproline (omega=180) = [protein]-peptidylproline (omega=0)</text>
        <dbReference type="Rhea" id="RHEA:16237"/>
        <dbReference type="Rhea" id="RHEA-COMP:10747"/>
        <dbReference type="Rhea" id="RHEA-COMP:10748"/>
        <dbReference type="ChEBI" id="CHEBI:83833"/>
        <dbReference type="ChEBI" id="CHEBI:83834"/>
        <dbReference type="EC" id="5.2.1.8"/>
    </reaction>
</comment>
<keyword evidence="7" id="KW-1185">Reference proteome</keyword>
<dbReference type="InterPro" id="IPR019734">
    <property type="entry name" value="TPR_rpt"/>
</dbReference>
<evidence type="ECO:0000313" key="7">
    <source>
        <dbReference type="Proteomes" id="UP000247498"/>
    </source>
</evidence>
<dbReference type="Proteomes" id="UP000247498">
    <property type="component" value="Unassembled WGS sequence"/>
</dbReference>
<dbReference type="EC" id="5.2.1.8" evidence="3"/>
<dbReference type="Pfam" id="PF00254">
    <property type="entry name" value="FKBP_C"/>
    <property type="match status" value="2"/>
</dbReference>
<dbReference type="Gene3D" id="1.25.40.10">
    <property type="entry name" value="Tetratricopeptide repeat domain"/>
    <property type="match status" value="1"/>
</dbReference>
<dbReference type="SUPFAM" id="SSF54534">
    <property type="entry name" value="FKBP-like"/>
    <property type="match status" value="3"/>
</dbReference>
<dbReference type="PROSITE" id="PS50059">
    <property type="entry name" value="FKBP_PPIASE"/>
    <property type="match status" value="2"/>
</dbReference>
<dbReference type="SUPFAM" id="SSF48452">
    <property type="entry name" value="TPR-like"/>
    <property type="match status" value="1"/>
</dbReference>
<dbReference type="InterPro" id="IPR050754">
    <property type="entry name" value="FKBP4/5/8-like"/>
</dbReference>
<keyword evidence="1" id="KW-0677">Repeat</keyword>
<dbReference type="FunCoup" id="A0A2V0NZP7">
    <property type="interactions" value="764"/>
</dbReference>
<dbReference type="SMART" id="SM00028">
    <property type="entry name" value="TPR"/>
    <property type="match status" value="3"/>
</dbReference>
<comment type="caution">
    <text evidence="6">The sequence shown here is derived from an EMBL/GenBank/DDBJ whole genome shotgun (WGS) entry which is preliminary data.</text>
</comment>
<dbReference type="InParanoid" id="A0A2V0NZP7"/>
<dbReference type="InterPro" id="IPR046357">
    <property type="entry name" value="PPIase_dom_sf"/>
</dbReference>
<reference evidence="6 7" key="1">
    <citation type="journal article" date="2018" name="Sci. Rep.">
        <title>Raphidocelis subcapitata (=Pseudokirchneriella subcapitata) provides an insight into genome evolution and environmental adaptations in the Sphaeropleales.</title>
        <authorList>
            <person name="Suzuki S."/>
            <person name="Yamaguchi H."/>
            <person name="Nakajima N."/>
            <person name="Kawachi M."/>
        </authorList>
    </citation>
    <scope>NUCLEOTIDE SEQUENCE [LARGE SCALE GENOMIC DNA]</scope>
    <source>
        <strain evidence="6 7">NIES-35</strain>
    </source>
</reference>
<dbReference type="InterPro" id="IPR001179">
    <property type="entry name" value="PPIase_FKBP_dom"/>
</dbReference>
<evidence type="ECO:0000256" key="1">
    <source>
        <dbReference type="ARBA" id="ARBA00022737"/>
    </source>
</evidence>
<dbReference type="STRING" id="307507.A0A2V0NZP7"/>
<keyword evidence="3" id="KW-0697">Rotamase</keyword>
<dbReference type="OrthoDB" id="1902587at2759"/>
<keyword evidence="2" id="KW-0802">TPR repeat</keyword>
<gene>
    <name evidence="6" type="ORF">Rsub_04499</name>
</gene>
<protein>
    <recommendedName>
        <fullName evidence="3">peptidylprolyl isomerase</fullName>
        <ecNumber evidence="3">5.2.1.8</ecNumber>
    </recommendedName>
</protein>
<feature type="domain" description="PPIase FKBP-type" evidence="5">
    <location>
        <begin position="330"/>
        <end position="431"/>
    </location>
</feature>
<evidence type="ECO:0000256" key="3">
    <source>
        <dbReference type="PROSITE-ProRule" id="PRU00277"/>
    </source>
</evidence>
<feature type="compositionally biased region" description="Basic and acidic residues" evidence="4">
    <location>
        <begin position="22"/>
        <end position="39"/>
    </location>
</feature>
<keyword evidence="3 6" id="KW-0413">Isomerase</keyword>
<evidence type="ECO:0000259" key="5">
    <source>
        <dbReference type="PROSITE" id="PS50059"/>
    </source>
</evidence>
<evidence type="ECO:0000256" key="2">
    <source>
        <dbReference type="ARBA" id="ARBA00022803"/>
    </source>
</evidence>
<organism evidence="6 7">
    <name type="scientific">Raphidocelis subcapitata</name>
    <dbReference type="NCBI Taxonomy" id="307507"/>
    <lineage>
        <taxon>Eukaryota</taxon>
        <taxon>Viridiplantae</taxon>
        <taxon>Chlorophyta</taxon>
        <taxon>core chlorophytes</taxon>
        <taxon>Chlorophyceae</taxon>
        <taxon>CS clade</taxon>
        <taxon>Sphaeropleales</taxon>
        <taxon>Selenastraceae</taxon>
        <taxon>Raphidocelis</taxon>
    </lineage>
</organism>
<dbReference type="EMBL" id="BDRX01000029">
    <property type="protein sequence ID" value="GBF92152.1"/>
    <property type="molecule type" value="Genomic_DNA"/>
</dbReference>
<dbReference type="GO" id="GO:0003755">
    <property type="term" value="F:peptidyl-prolyl cis-trans isomerase activity"/>
    <property type="evidence" value="ECO:0007669"/>
    <property type="project" value="UniProtKB-KW"/>
</dbReference>
<feature type="domain" description="PPIase FKBP-type" evidence="5">
    <location>
        <begin position="64"/>
        <end position="161"/>
    </location>
</feature>
<dbReference type="PANTHER" id="PTHR46512">
    <property type="entry name" value="PEPTIDYLPROLYL ISOMERASE"/>
    <property type="match status" value="1"/>
</dbReference>
<sequence>MAGLKKYLDQLRSLPEEVPIEPELKPERQKQDKKIREEQDLAAGAVMQAELAPGNAAGPAPRDGDLVFVHVTVKAASGAALFSTRAADGGAGHPIAFLLGKGRRAPRGWELALLAMRRGGRKLVRVGPAYGYSHPDCRMEPPPGVEPSQPLSFDLELLDWVEAERARATGDGEDLLKVVLTESTHWEMARAPNEVAFSLRASALAPAGGLGGGAAYFEPGSPLSLQLGACALPAGVEQALATMSQGERSVVIVPAALMAPPPAAAAAGGDGGGAAACVVPPPPQGAVQVQLEIELQQLVQVRDMTGDGGVLKRRLRPGRGEFPVDCPLNDTTVRIHYRARQAGGAGDAWAFDTAAAAGGGGGGGGGAPLEVDTGCGELPEAVELCARLMVPGELARAVAQPRYAYQGRDDAPAGVRPEAAVEFEVELVDFEREGHWANLSWEERWALLDRLKARGNALYKAGKHKYASNRYQRILQLVDSTRDFEDQEAIDRSDGYKLAALGNLALCELGLGEGARAAEWCDKALKLEPDSAKFLFRKAKALSLKGDHEEADGLLSEAARLDPSIASDADRERAANRARLRAAEDRQRKGFGGFFKPQKAAAAGAAAVPAQG</sequence>
<name>A0A2V0NZP7_9CHLO</name>
<evidence type="ECO:0000313" key="6">
    <source>
        <dbReference type="EMBL" id="GBF92152.1"/>
    </source>
</evidence>
<accession>A0A2V0NZP7</accession>
<feature type="region of interest" description="Disordered" evidence="4">
    <location>
        <begin position="15"/>
        <end position="40"/>
    </location>
</feature>
<dbReference type="InterPro" id="IPR011990">
    <property type="entry name" value="TPR-like_helical_dom_sf"/>
</dbReference>
<dbReference type="AlphaFoldDB" id="A0A2V0NZP7"/>
<dbReference type="PANTHER" id="PTHR46512:SF8">
    <property type="entry name" value="PEPTIDYLPROLYL ISOMERASE"/>
    <property type="match status" value="1"/>
</dbReference>
<proteinExistence type="predicted"/>
<evidence type="ECO:0000256" key="4">
    <source>
        <dbReference type="SAM" id="MobiDB-lite"/>
    </source>
</evidence>